<keyword evidence="2" id="KW-0472">Membrane</keyword>
<organism evidence="3 4">
    <name type="scientific">Hymenobacter actinosclerus</name>
    <dbReference type="NCBI Taxonomy" id="82805"/>
    <lineage>
        <taxon>Bacteria</taxon>
        <taxon>Pseudomonadati</taxon>
        <taxon>Bacteroidota</taxon>
        <taxon>Cytophagia</taxon>
        <taxon>Cytophagales</taxon>
        <taxon>Hymenobacteraceae</taxon>
        <taxon>Hymenobacter</taxon>
    </lineage>
</organism>
<feature type="region of interest" description="Disordered" evidence="1">
    <location>
        <begin position="39"/>
        <end position="60"/>
    </location>
</feature>
<evidence type="ECO:0000256" key="1">
    <source>
        <dbReference type="SAM" id="MobiDB-lite"/>
    </source>
</evidence>
<reference evidence="4" key="1">
    <citation type="submission" date="2016-10" db="EMBL/GenBank/DDBJ databases">
        <authorList>
            <person name="Varghese N."/>
            <person name="Submissions S."/>
        </authorList>
    </citation>
    <scope>NUCLEOTIDE SEQUENCE [LARGE SCALE GENOMIC DNA]</scope>
    <source>
        <strain evidence="4">DSM 15310</strain>
    </source>
</reference>
<evidence type="ECO:0000313" key="3">
    <source>
        <dbReference type="EMBL" id="SET79946.1"/>
    </source>
</evidence>
<evidence type="ECO:0000256" key="2">
    <source>
        <dbReference type="SAM" id="Phobius"/>
    </source>
</evidence>
<evidence type="ECO:0000313" key="4">
    <source>
        <dbReference type="Proteomes" id="UP000198697"/>
    </source>
</evidence>
<name>A0A1I0H852_9BACT</name>
<proteinExistence type="predicted"/>
<feature type="compositionally biased region" description="Pro residues" evidence="1">
    <location>
        <begin position="40"/>
        <end position="49"/>
    </location>
</feature>
<dbReference type="OrthoDB" id="876729at2"/>
<dbReference type="STRING" id="82805.SAMN04487998_2806"/>
<gene>
    <name evidence="3" type="ORF">SAMN04487998_2806</name>
</gene>
<sequence>MDQDPSPLDTLRQLKEWLDAGAITPDEFKALKQKLLFPEPAAPTSPPAEPAAAPAPAAPEPPVVVPEIIAAEVPAEIPPTAAVPPVPPVPPTPPVPPLLPPITAPVSVVPEALPPTPEPRPEPVLEPTTVAPVEMAPMLPPITHTTATDFSNEEEYVEPDAYTAPRKSPLMTIVVVAAVLALLGLVAYLLMDGRGSERLTSTSRTDADSVAVQPEIGPQTEQIDLPPVAAPETIRVAAPVAPPVVAPMPADTVATEVAVAATAAPVEAPAGLSESAAKARVEAIMQRYYADLQAAPFTASAYFAPQVERFYTMQSTTPAAINAELAKTHFPEFLEGQSSIQAGTLQVGAPVADGSRVVTFVEDSEAFRQSRQERQRTSAQMRVRFDKDFKIVYLRQEKLLKNEFGD</sequence>
<dbReference type="Proteomes" id="UP000198697">
    <property type="component" value="Unassembled WGS sequence"/>
</dbReference>
<keyword evidence="4" id="KW-1185">Reference proteome</keyword>
<accession>A0A1I0H852</accession>
<protein>
    <recommendedName>
        <fullName evidence="5">SHOCT domain-containing protein</fullName>
    </recommendedName>
</protein>
<evidence type="ECO:0008006" key="5">
    <source>
        <dbReference type="Google" id="ProtNLM"/>
    </source>
</evidence>
<keyword evidence="2" id="KW-1133">Transmembrane helix</keyword>
<dbReference type="AlphaFoldDB" id="A0A1I0H852"/>
<dbReference type="EMBL" id="FOHS01000003">
    <property type="protein sequence ID" value="SET79946.1"/>
    <property type="molecule type" value="Genomic_DNA"/>
</dbReference>
<keyword evidence="2" id="KW-0812">Transmembrane</keyword>
<dbReference type="RefSeq" id="WP_092772541.1">
    <property type="nucleotide sequence ID" value="NZ_FOHS01000003.1"/>
</dbReference>
<feature type="transmembrane region" description="Helical" evidence="2">
    <location>
        <begin position="170"/>
        <end position="191"/>
    </location>
</feature>